<keyword evidence="2" id="KW-1185">Reference proteome</keyword>
<dbReference type="RefSeq" id="WP_108997801.1">
    <property type="nucleotide sequence ID" value="NZ_QEEX01000001.1"/>
</dbReference>
<dbReference type="SUPFAM" id="SSF46689">
    <property type="entry name" value="Homeodomain-like"/>
    <property type="match status" value="1"/>
</dbReference>
<sequence>MNKAETHRQNVKRVLVAAARSLLSNGGGVTDTLITDVCEQAGIHPHAFRTLFPTDDSFLDAVNDHLVEECAARIRHGVDQFVASDPSDRPFAQAAVALAESWPLDRGGMLIRADRRLQALRNNRNGGAAAAAERKFVAELVPVFSDLVAHLGRAFSWPSMLAVRVIVDTYEGSFETWLLDGNDETSFAESPYVSRTLPTLLKEMTEELGV</sequence>
<dbReference type="Gene3D" id="1.10.357.10">
    <property type="entry name" value="Tetracycline Repressor, domain 2"/>
    <property type="match status" value="1"/>
</dbReference>
<dbReference type="InterPro" id="IPR009057">
    <property type="entry name" value="Homeodomain-like_sf"/>
</dbReference>
<evidence type="ECO:0008006" key="3">
    <source>
        <dbReference type="Google" id="ProtNLM"/>
    </source>
</evidence>
<comment type="caution">
    <text evidence="1">The sequence shown here is derived from an EMBL/GenBank/DDBJ whole genome shotgun (WGS) entry which is preliminary data.</text>
</comment>
<reference evidence="2" key="1">
    <citation type="submission" date="2018-04" db="EMBL/GenBank/DDBJ databases">
        <authorList>
            <person name="Liu S."/>
            <person name="Wang Z."/>
            <person name="Li J."/>
        </authorList>
    </citation>
    <scope>NUCLEOTIDE SEQUENCE [LARGE SCALE GENOMIC DNA]</scope>
    <source>
        <strain evidence="2">S1194</strain>
    </source>
</reference>
<gene>
    <name evidence="1" type="ORF">DF220_09210</name>
</gene>
<evidence type="ECO:0000313" key="2">
    <source>
        <dbReference type="Proteomes" id="UP000244978"/>
    </source>
</evidence>
<organism evidence="1 2">
    <name type="scientific">Homoserinimonas hongtaonis</name>
    <dbReference type="NCBI Taxonomy" id="2079791"/>
    <lineage>
        <taxon>Bacteria</taxon>
        <taxon>Bacillati</taxon>
        <taxon>Actinomycetota</taxon>
        <taxon>Actinomycetes</taxon>
        <taxon>Micrococcales</taxon>
        <taxon>Microbacteriaceae</taxon>
        <taxon>Homoserinimonas</taxon>
    </lineage>
</organism>
<dbReference type="AlphaFoldDB" id="A0A2U1T294"/>
<dbReference type="Proteomes" id="UP000244978">
    <property type="component" value="Unassembled WGS sequence"/>
</dbReference>
<evidence type="ECO:0000313" key="1">
    <source>
        <dbReference type="EMBL" id="PWB97986.1"/>
    </source>
</evidence>
<dbReference type="EMBL" id="QEEX01000001">
    <property type="protein sequence ID" value="PWB97986.1"/>
    <property type="molecule type" value="Genomic_DNA"/>
</dbReference>
<accession>A0A2U1T294</accession>
<protein>
    <recommendedName>
        <fullName evidence="3">TetR family transcriptional regulator</fullName>
    </recommendedName>
</protein>
<name>A0A2U1T294_9MICO</name>
<proteinExistence type="predicted"/>